<sequence length="314" mass="35022">MPLLINGEIESSQLRSFEDFSRKHEHFKERAENFSKKPQRKVERPSGVLYIIQREYATVAQDDEHINILGSEDATTCHIVVLRNTGSGVVSVGHFDGKSTEKGIKAMIASVMQLSRSQSYNGRNELHLFGGFLDTKGISSSLTISILEAVQKQDGLIHLCSACVTGFNNVVESGQHKPMISGIGVSIQDGEIYPATFKNKGPDEIIRHGRVFVGDERMVEVYNSNNKELQIVPYDSKNTMPAECMEFFCNADDNVILQKLSTSPHCEPPNFASTVRATLLHILTHPQPLITVFPEGKPRIYKRSNGEENWTQTS</sequence>
<dbReference type="OrthoDB" id="539995at2759"/>
<protein>
    <submittedName>
        <fullName evidence="1">Protein N-terminal asparagine amidohydrolase</fullName>
    </submittedName>
</protein>
<dbReference type="GO" id="GO:0008418">
    <property type="term" value="F:protein-N-terminal asparagine amidohydrolase activity"/>
    <property type="evidence" value="ECO:0007669"/>
    <property type="project" value="InterPro"/>
</dbReference>
<evidence type="ECO:0000313" key="1">
    <source>
        <dbReference type="EMBL" id="PFX32694.1"/>
    </source>
</evidence>
<gene>
    <name evidence="1" type="primary">NTAN1</name>
    <name evidence="1" type="ORF">AWC38_SpisGene2505</name>
</gene>
<keyword evidence="2" id="KW-1185">Reference proteome</keyword>
<dbReference type="InterPro" id="IPR026750">
    <property type="entry name" value="NTAN1"/>
</dbReference>
<dbReference type="Pfam" id="PF14736">
    <property type="entry name" value="N_Asn_amidohyd"/>
    <property type="match status" value="1"/>
</dbReference>
<organism evidence="1 2">
    <name type="scientific">Stylophora pistillata</name>
    <name type="common">Smooth cauliflower coral</name>
    <dbReference type="NCBI Taxonomy" id="50429"/>
    <lineage>
        <taxon>Eukaryota</taxon>
        <taxon>Metazoa</taxon>
        <taxon>Cnidaria</taxon>
        <taxon>Anthozoa</taxon>
        <taxon>Hexacorallia</taxon>
        <taxon>Scleractinia</taxon>
        <taxon>Astrocoeniina</taxon>
        <taxon>Pocilloporidae</taxon>
        <taxon>Stylophora</taxon>
    </lineage>
</organism>
<proteinExistence type="predicted"/>
<dbReference type="PANTHER" id="PTHR12498:SF0">
    <property type="entry name" value="PROTEIN N-TERMINAL ASPARAGINE AMIDOHYDROLASE"/>
    <property type="match status" value="1"/>
</dbReference>
<dbReference type="GO" id="GO:0006511">
    <property type="term" value="P:ubiquitin-dependent protein catabolic process"/>
    <property type="evidence" value="ECO:0007669"/>
    <property type="project" value="TreeGrafter"/>
</dbReference>
<dbReference type="GO" id="GO:0005634">
    <property type="term" value="C:nucleus"/>
    <property type="evidence" value="ECO:0007669"/>
    <property type="project" value="TreeGrafter"/>
</dbReference>
<accession>A0A2B4SPU3</accession>
<name>A0A2B4SPU3_STYPI</name>
<dbReference type="PANTHER" id="PTHR12498">
    <property type="entry name" value="N-TERMINAL ASPARAGINE AMIDOHYDROLASE"/>
    <property type="match status" value="1"/>
</dbReference>
<dbReference type="STRING" id="50429.A0A2B4SPU3"/>
<dbReference type="EMBL" id="LSMT01000020">
    <property type="protein sequence ID" value="PFX32694.1"/>
    <property type="molecule type" value="Genomic_DNA"/>
</dbReference>
<dbReference type="Proteomes" id="UP000225706">
    <property type="component" value="Unassembled WGS sequence"/>
</dbReference>
<keyword evidence="1" id="KW-0378">Hydrolase</keyword>
<comment type="caution">
    <text evidence="1">The sequence shown here is derived from an EMBL/GenBank/DDBJ whole genome shotgun (WGS) entry which is preliminary data.</text>
</comment>
<evidence type="ECO:0000313" key="2">
    <source>
        <dbReference type="Proteomes" id="UP000225706"/>
    </source>
</evidence>
<reference evidence="2" key="1">
    <citation type="journal article" date="2017" name="bioRxiv">
        <title>Comparative analysis of the genomes of Stylophora pistillata and Acropora digitifera provides evidence for extensive differences between species of corals.</title>
        <authorList>
            <person name="Voolstra C.R."/>
            <person name="Li Y."/>
            <person name="Liew Y.J."/>
            <person name="Baumgarten S."/>
            <person name="Zoccola D."/>
            <person name="Flot J.-F."/>
            <person name="Tambutte S."/>
            <person name="Allemand D."/>
            <person name="Aranda M."/>
        </authorList>
    </citation>
    <scope>NUCLEOTIDE SEQUENCE [LARGE SCALE GENOMIC DNA]</scope>
</reference>
<dbReference type="AlphaFoldDB" id="A0A2B4SPU3"/>